<organism evidence="3">
    <name type="scientific">freshwater metagenome</name>
    <dbReference type="NCBI Taxonomy" id="449393"/>
    <lineage>
        <taxon>unclassified sequences</taxon>
        <taxon>metagenomes</taxon>
        <taxon>ecological metagenomes</taxon>
    </lineage>
</organism>
<feature type="domain" description="PBP" evidence="2">
    <location>
        <begin position="98"/>
        <end position="290"/>
    </location>
</feature>
<dbReference type="InterPro" id="IPR024370">
    <property type="entry name" value="PBP_domain"/>
</dbReference>
<dbReference type="EMBL" id="CAEZVT010000017">
    <property type="protein sequence ID" value="CAB4631486.1"/>
    <property type="molecule type" value="Genomic_DNA"/>
</dbReference>
<proteinExistence type="inferred from homology"/>
<sequence length="362" mass="37861">MRIRRTVSAVAIAIAVSLTLTACDPPIPENLLIAQAELEVQCETGDVSLSIPEALTDVGFNWADSLAVGCAEMTITTTDEYSMDSNLVIGESSLIAARCQAFEQVPVALDAAVLVVNIPDIFEVFLDPTQIVGIFNGSITSWADPALAVNNEGYTFPDIPIVLPTQATVSAKNALSEWIGRLAGQPLVLDGIPDAEGVTDIELSMPMEEGAIAIASYSAATYMGSPIVAILTTPGDYDSIIYADNGSITSAGTQLVSTTGANGLELALDPAIEPTPEDGTFEALIPYQAIYPVSMALCGSDNTLIRTAARYLLRQDSQGTIASATMLPLPEAVRIEAIKLVVVGLPVPTPAATEETEGTDEG</sequence>
<evidence type="ECO:0000313" key="3">
    <source>
        <dbReference type="EMBL" id="CAB4631486.1"/>
    </source>
</evidence>
<dbReference type="PANTHER" id="PTHR42996">
    <property type="entry name" value="PHOSPHATE-BINDING PROTEIN PSTS"/>
    <property type="match status" value="1"/>
</dbReference>
<evidence type="ECO:0000259" key="2">
    <source>
        <dbReference type="Pfam" id="PF12849"/>
    </source>
</evidence>
<name>A0A6J6J3W1_9ZZZZ</name>
<comment type="similarity">
    <text evidence="1">Belongs to the PstS family.</text>
</comment>
<gene>
    <name evidence="3" type="ORF">UFOPK2131_00312</name>
</gene>
<protein>
    <submittedName>
        <fullName evidence="3">Unannotated protein</fullName>
    </submittedName>
</protein>
<reference evidence="3" key="1">
    <citation type="submission" date="2020-05" db="EMBL/GenBank/DDBJ databases">
        <authorList>
            <person name="Chiriac C."/>
            <person name="Salcher M."/>
            <person name="Ghai R."/>
            <person name="Kavagutti S V."/>
        </authorList>
    </citation>
    <scope>NUCLEOTIDE SEQUENCE</scope>
</reference>
<evidence type="ECO:0000256" key="1">
    <source>
        <dbReference type="ARBA" id="ARBA00008725"/>
    </source>
</evidence>
<dbReference type="SUPFAM" id="SSF53850">
    <property type="entry name" value="Periplasmic binding protein-like II"/>
    <property type="match status" value="1"/>
</dbReference>
<dbReference type="AlphaFoldDB" id="A0A6J6J3W1"/>
<dbReference type="Pfam" id="PF12849">
    <property type="entry name" value="PBP_like_2"/>
    <property type="match status" value="1"/>
</dbReference>
<accession>A0A6J6J3W1</accession>
<dbReference type="Gene3D" id="3.40.190.10">
    <property type="entry name" value="Periplasmic binding protein-like II"/>
    <property type="match status" value="1"/>
</dbReference>
<dbReference type="PROSITE" id="PS51257">
    <property type="entry name" value="PROKAR_LIPOPROTEIN"/>
    <property type="match status" value="1"/>
</dbReference>
<dbReference type="InterPro" id="IPR050962">
    <property type="entry name" value="Phosphate-bind_PstS"/>
</dbReference>
<dbReference type="PANTHER" id="PTHR42996:SF1">
    <property type="entry name" value="PHOSPHATE-BINDING PROTEIN PSTS"/>
    <property type="match status" value="1"/>
</dbReference>